<dbReference type="InterPro" id="IPR036188">
    <property type="entry name" value="FAD/NAD-bd_sf"/>
</dbReference>
<keyword evidence="8" id="KW-1185">Reference proteome</keyword>
<comment type="caution">
    <text evidence="7">The sequence shown here is derived from an EMBL/GenBank/DDBJ whole genome shotgun (WGS) entry which is preliminary data.</text>
</comment>
<dbReference type="Gene3D" id="3.50.50.60">
    <property type="entry name" value="FAD/NAD(P)-binding domain"/>
    <property type="match status" value="1"/>
</dbReference>
<dbReference type="PANTHER" id="PTHR43104:SF2">
    <property type="entry name" value="L-2-HYDROXYGLUTARATE DEHYDROGENASE, MITOCHONDRIAL"/>
    <property type="match status" value="1"/>
</dbReference>
<evidence type="ECO:0000256" key="4">
    <source>
        <dbReference type="ARBA" id="ARBA00023002"/>
    </source>
</evidence>
<accession>A0A5B1CF90</accession>
<dbReference type="EMBL" id="VRLW01000001">
    <property type="protein sequence ID" value="KAA1258565.1"/>
    <property type="molecule type" value="Genomic_DNA"/>
</dbReference>
<dbReference type="SUPFAM" id="SSF51905">
    <property type="entry name" value="FAD/NAD(P)-binding domain"/>
    <property type="match status" value="1"/>
</dbReference>
<dbReference type="Gene3D" id="3.30.9.10">
    <property type="entry name" value="D-Amino Acid Oxidase, subunit A, domain 2"/>
    <property type="match status" value="1"/>
</dbReference>
<dbReference type="GO" id="GO:0003973">
    <property type="term" value="F:(S)-2-hydroxy-acid oxidase activity"/>
    <property type="evidence" value="ECO:0007669"/>
    <property type="project" value="UniProtKB-EC"/>
</dbReference>
<comment type="cofactor">
    <cofactor evidence="1">
        <name>FAD</name>
        <dbReference type="ChEBI" id="CHEBI:57692"/>
    </cofactor>
</comment>
<reference evidence="7 8" key="1">
    <citation type="submission" date="2019-08" db="EMBL/GenBank/DDBJ databases">
        <title>Deep-cultivation of Planctomycetes and their phenomic and genomic characterization uncovers novel biology.</title>
        <authorList>
            <person name="Wiegand S."/>
            <person name="Jogler M."/>
            <person name="Boedeker C."/>
            <person name="Pinto D."/>
            <person name="Vollmers J."/>
            <person name="Rivas-Marin E."/>
            <person name="Kohn T."/>
            <person name="Peeters S.H."/>
            <person name="Heuer A."/>
            <person name="Rast P."/>
            <person name="Oberbeckmann S."/>
            <person name="Bunk B."/>
            <person name="Jeske O."/>
            <person name="Meyerdierks A."/>
            <person name="Storesund J.E."/>
            <person name="Kallscheuer N."/>
            <person name="Luecker S."/>
            <person name="Lage O.M."/>
            <person name="Pohl T."/>
            <person name="Merkel B.J."/>
            <person name="Hornburger P."/>
            <person name="Mueller R.-W."/>
            <person name="Bruemmer F."/>
            <person name="Labrenz M."/>
            <person name="Spormann A.M."/>
            <person name="Op Den Camp H."/>
            <person name="Overmann J."/>
            <person name="Amann R."/>
            <person name="Jetten M.S.M."/>
            <person name="Mascher T."/>
            <person name="Medema M.H."/>
            <person name="Devos D.P."/>
            <person name="Kaster A.-K."/>
            <person name="Ovreas L."/>
            <person name="Rohde M."/>
            <person name="Galperin M.Y."/>
            <person name="Jogler C."/>
        </authorList>
    </citation>
    <scope>NUCLEOTIDE SEQUENCE [LARGE SCALE GENOMIC DNA]</scope>
    <source>
        <strain evidence="7 8">LF1</strain>
    </source>
</reference>
<sequence>MGTTIDYADFANFHGWFDGRRGAQIALVMSIQSEQSVKAELGVVDIGVIGGGIVGLATARTLQDRFPDAQIALLEAEKEVARHQSGHNSGVLHSGIYYKPGSQKAALCRRGKTLMETFCQQHQIPWDRCGKVIVATTPGELDQLDKIAQRGRENGVSFEQIDSVALRELEPSAAGISALHVPETGIVNYAQVCRHLAELIKADGTTVRMQFEVSEITRTGNTLRLVSNKGDSIQCRHLINCGGLHSDRIYRQCIADASGEANSIRIVPFRGEYYELTDQAKGLCRNLIYPVPDPSFPFLGVHFTRMIDGGVECGPNAVFALSRSGYRWTDINLRDTLESLSYPGFQSLAKKHWRKGLGEIHRSLSKRAFVKALQKLIPEIRGRDLKPGRAGVRAQAIDADGNLIDDFLFKQTPGAIHVLSAPSPAATASLAIAETIVDRFAEQEGW</sequence>
<dbReference type="PANTHER" id="PTHR43104">
    <property type="entry name" value="L-2-HYDROXYGLUTARATE DEHYDROGENASE, MITOCHONDRIAL"/>
    <property type="match status" value="1"/>
</dbReference>
<protein>
    <submittedName>
        <fullName evidence="7">L-2-hydroxyglutarate oxidase LhgO</fullName>
        <ecNumber evidence="7">1.1.3.15</ecNumber>
    </submittedName>
</protein>
<evidence type="ECO:0000313" key="7">
    <source>
        <dbReference type="EMBL" id="KAA1258565.1"/>
    </source>
</evidence>
<evidence type="ECO:0000256" key="3">
    <source>
        <dbReference type="ARBA" id="ARBA00022827"/>
    </source>
</evidence>
<dbReference type="AlphaFoldDB" id="A0A5B1CF90"/>
<dbReference type="GO" id="GO:0005737">
    <property type="term" value="C:cytoplasm"/>
    <property type="evidence" value="ECO:0007669"/>
    <property type="project" value="TreeGrafter"/>
</dbReference>
<dbReference type="Proteomes" id="UP000322699">
    <property type="component" value="Unassembled WGS sequence"/>
</dbReference>
<evidence type="ECO:0000259" key="6">
    <source>
        <dbReference type="Pfam" id="PF01266"/>
    </source>
</evidence>
<evidence type="ECO:0000313" key="8">
    <source>
        <dbReference type="Proteomes" id="UP000322699"/>
    </source>
</evidence>
<evidence type="ECO:0000256" key="2">
    <source>
        <dbReference type="ARBA" id="ARBA00022630"/>
    </source>
</evidence>
<proteinExistence type="inferred from homology"/>
<feature type="domain" description="FAD dependent oxidoreductase" evidence="6">
    <location>
        <begin position="45"/>
        <end position="439"/>
    </location>
</feature>
<keyword evidence="2" id="KW-0285">Flavoprotein</keyword>
<gene>
    <name evidence="7" type="primary">lhgO</name>
    <name evidence="7" type="ORF">LF1_10850</name>
</gene>
<keyword evidence="4 7" id="KW-0560">Oxidoreductase</keyword>
<dbReference type="EC" id="1.1.3.15" evidence="7"/>
<comment type="similarity">
    <text evidence="5">Belongs to the L2HGDH family.</text>
</comment>
<evidence type="ECO:0000256" key="5">
    <source>
        <dbReference type="ARBA" id="ARBA00037941"/>
    </source>
</evidence>
<keyword evidence="3" id="KW-0274">FAD</keyword>
<dbReference type="Pfam" id="PF01266">
    <property type="entry name" value="DAO"/>
    <property type="match status" value="1"/>
</dbReference>
<dbReference type="GO" id="GO:0047545">
    <property type="term" value="F:(S)-2-hydroxyglutarate dehydrogenase activity"/>
    <property type="evidence" value="ECO:0007669"/>
    <property type="project" value="TreeGrafter"/>
</dbReference>
<name>A0A5B1CF90_9BACT</name>
<dbReference type="InterPro" id="IPR006076">
    <property type="entry name" value="FAD-dep_OxRdtase"/>
</dbReference>
<organism evidence="7 8">
    <name type="scientific">Rubripirellula obstinata</name>
    <dbReference type="NCBI Taxonomy" id="406547"/>
    <lineage>
        <taxon>Bacteria</taxon>
        <taxon>Pseudomonadati</taxon>
        <taxon>Planctomycetota</taxon>
        <taxon>Planctomycetia</taxon>
        <taxon>Pirellulales</taxon>
        <taxon>Pirellulaceae</taxon>
        <taxon>Rubripirellula</taxon>
    </lineage>
</organism>
<evidence type="ECO:0000256" key="1">
    <source>
        <dbReference type="ARBA" id="ARBA00001974"/>
    </source>
</evidence>
<dbReference type="NCBIfam" id="NF008726">
    <property type="entry name" value="PRK11728.1"/>
    <property type="match status" value="1"/>
</dbReference>